<protein>
    <submittedName>
        <fullName evidence="1">Ankyrin</fullName>
    </submittedName>
</protein>
<proteinExistence type="predicted"/>
<dbReference type="EMBL" id="MU393645">
    <property type="protein sequence ID" value="KAI4859271.1"/>
    <property type="molecule type" value="Genomic_DNA"/>
</dbReference>
<name>A0ACB9YJH9_9PEZI</name>
<evidence type="ECO:0000313" key="2">
    <source>
        <dbReference type="Proteomes" id="UP001497700"/>
    </source>
</evidence>
<reference evidence="1 2" key="1">
    <citation type="journal article" date="2022" name="New Phytol.">
        <title>Ecological generalism drives hyperdiversity of secondary metabolite gene clusters in xylarialean endophytes.</title>
        <authorList>
            <person name="Franco M.E.E."/>
            <person name="Wisecaver J.H."/>
            <person name="Arnold A.E."/>
            <person name="Ju Y.M."/>
            <person name="Slot J.C."/>
            <person name="Ahrendt S."/>
            <person name="Moore L.P."/>
            <person name="Eastman K.E."/>
            <person name="Scott K."/>
            <person name="Konkel Z."/>
            <person name="Mondo S.J."/>
            <person name="Kuo A."/>
            <person name="Hayes R.D."/>
            <person name="Haridas S."/>
            <person name="Andreopoulos B."/>
            <person name="Riley R."/>
            <person name="LaButti K."/>
            <person name="Pangilinan J."/>
            <person name="Lipzen A."/>
            <person name="Amirebrahimi M."/>
            <person name="Yan J."/>
            <person name="Adam C."/>
            <person name="Keymanesh K."/>
            <person name="Ng V."/>
            <person name="Louie K."/>
            <person name="Northen T."/>
            <person name="Drula E."/>
            <person name="Henrissat B."/>
            <person name="Hsieh H.M."/>
            <person name="Youens-Clark K."/>
            <person name="Lutzoni F."/>
            <person name="Miadlikowska J."/>
            <person name="Eastwood D.C."/>
            <person name="Hamelin R.C."/>
            <person name="Grigoriev I.V."/>
            <person name="U'Ren J.M."/>
        </authorList>
    </citation>
    <scope>NUCLEOTIDE SEQUENCE [LARGE SCALE GENOMIC DNA]</scope>
    <source>
        <strain evidence="1 2">CBS 119005</strain>
    </source>
</reference>
<sequence length="1231" mass="137226">MPPPRRIPPAEWEGHKDRIVELYLDQGLTLYGRPGRDGVIETMEKEGFVATKSQYEAKLREWNVRKNMTLGEWKRHAPDIQESRQRGETPPIRVSGRPIPNARVAKAWRRYGLGGNQAARRVTRDNDHTAPRSEIPSISTEVGQSPVEEAAPEAEDLLPLESTDETLGISVSGGLDGFDLNSIDFSLNNAGANTLTYSTSQGQDGAIDMNMLSSNSLNLDEILSLDMTTGGAIGTAEINHSANIVIPPITYASSLTLPSNLVGATLRPSVVFPRELWIGSLPSAKVISMAIEGISGMVFAASTHSSLSGVARFQLVAQFFSDVQEFFSPEDAMKYAPISFFPNVLTCLASDETFVGEENQFAMLSSDDAFESRFCSRLIRSLMNGFAGLEGMPIEGVLKFLKSQYHTQSLLVQFLRFGPKCEAKSLAESTFGAALEADDPEVVKLLLQHGLVDANNTICLIEWNRYTPLEAAAELQSLKVVKLLLDLKVDVNKSAQLSRPEDDYDFECSCPLDLLISYHPREGTLEQSFLQLVNDLSARATIREELMKYLFRDPVDTRLASILLDAFVSQSPLKVIRADLLVHIVKYFDEDDTIYRVKLVIEMHQRSDNQRYFHQFHEELSSALDEAIAHGYLELVGLLLPHCTSLDKPFRTAIEKGTQEVVDIIIEKNPNLDDEIDGSTPLAAALETGNQDLLLLLEKRGVLDRLQGGCHPELGIAIAAALKAGNKGYATKLLDLELDVDGDQLIVALNTALIYDYDDIAWRLLAAGANTTWNEGMDGPIYERAIPGVAPFPLYFATKKRKLEMVRAMLECNLYTSTFARLVDTEERQSLIVAVVKWGDRSILNDILQMYFVGPSSEVDLMRILEDVDRDILWTIIKLSPRERQETLSAALKVAVKQQDTSLLRELFDFGAPPDDEDALLEAVMRHPSMVEPLLKRFREFYPRGSNNYGIRTLETAICRYQTYSDSLDVLLAFELVDTNILFSQFVRERSHMPRWKKKDEAWTRSQDLDIFKKLLNAGCDPNLNFLKTSPLRVNYHGFNSPLLAAINTRSIEIVRLVVERGARVNEPTRPFLKWTPLQKAAEEGSLEIVRFLLEKGADVNAAAAGRYGGTALQFAAIVGDCTMATELIEHGAKLDTRPSWGPEGRWPLEGAAENGRIDMIQLLWYASPSAFDDKICRKAMKLAERYGHFGCRDKIVELMSTPRPAAAQLPVSWEGLSDDLWGEEGFSMLG</sequence>
<gene>
    <name evidence="1" type="ORF">F4820DRAFT_175930</name>
</gene>
<organism evidence="1 2">
    <name type="scientific">Hypoxylon rubiginosum</name>
    <dbReference type="NCBI Taxonomy" id="110542"/>
    <lineage>
        <taxon>Eukaryota</taxon>
        <taxon>Fungi</taxon>
        <taxon>Dikarya</taxon>
        <taxon>Ascomycota</taxon>
        <taxon>Pezizomycotina</taxon>
        <taxon>Sordariomycetes</taxon>
        <taxon>Xylariomycetidae</taxon>
        <taxon>Xylariales</taxon>
        <taxon>Hypoxylaceae</taxon>
        <taxon>Hypoxylon</taxon>
    </lineage>
</organism>
<keyword evidence="2" id="KW-1185">Reference proteome</keyword>
<evidence type="ECO:0000313" key="1">
    <source>
        <dbReference type="EMBL" id="KAI4859271.1"/>
    </source>
</evidence>
<dbReference type="Proteomes" id="UP001497700">
    <property type="component" value="Unassembled WGS sequence"/>
</dbReference>
<comment type="caution">
    <text evidence="1">The sequence shown here is derived from an EMBL/GenBank/DDBJ whole genome shotgun (WGS) entry which is preliminary data.</text>
</comment>
<accession>A0ACB9YJH9</accession>